<dbReference type="AlphaFoldDB" id="A0AB39R0C7"/>
<gene>
    <name evidence="3" type="ORF">AB5J52_00195</name>
</gene>
<dbReference type="GO" id="GO:0003684">
    <property type="term" value="F:damaged DNA binding"/>
    <property type="evidence" value="ECO:0007669"/>
    <property type="project" value="InterPro"/>
</dbReference>
<accession>A0AB39R0C7</accession>
<sequence length="123" mass="13597">MVVQLGHRLRERGQAAQSLTLTLRFAGDTRWEKTRRLGEASAHDDDLRTLAYRLMDAAGLQRGRLTGLTLKGEDLLDADQVAQQISLDSAREARLLTEGAVDRIRAKYGPRAIGPAAVFRRAS</sequence>
<dbReference type="EMBL" id="CP163441">
    <property type="protein sequence ID" value="XDQ49365.1"/>
    <property type="molecule type" value="Genomic_DNA"/>
</dbReference>
<dbReference type="InterPro" id="IPR050356">
    <property type="entry name" value="SulA_CellDiv_inhibitor"/>
</dbReference>
<dbReference type="RefSeq" id="WP_369228017.1">
    <property type="nucleotide sequence ID" value="NZ_CP163441.1"/>
</dbReference>
<dbReference type="Pfam" id="PF11799">
    <property type="entry name" value="IMS_C"/>
    <property type="match status" value="1"/>
</dbReference>
<evidence type="ECO:0000256" key="1">
    <source>
        <dbReference type="ARBA" id="ARBA00022763"/>
    </source>
</evidence>
<proteinExistence type="predicted"/>
<dbReference type="InterPro" id="IPR017961">
    <property type="entry name" value="DNA_pol_Y-fam_little_finger"/>
</dbReference>
<reference evidence="3" key="1">
    <citation type="submission" date="2024-07" db="EMBL/GenBank/DDBJ databases">
        <authorList>
            <person name="Yu S.T."/>
        </authorList>
    </citation>
    <scope>NUCLEOTIDE SEQUENCE</scope>
    <source>
        <strain evidence="3">R39</strain>
    </source>
</reference>
<dbReference type="InterPro" id="IPR036775">
    <property type="entry name" value="DNA_pol_Y-fam_lit_finger_sf"/>
</dbReference>
<name>A0AB39R0C7_9ACTN</name>
<dbReference type="PANTHER" id="PTHR35369">
    <property type="entry name" value="BLR3025 PROTEIN-RELATED"/>
    <property type="match status" value="1"/>
</dbReference>
<protein>
    <recommendedName>
        <fullName evidence="2">DNA polymerase Y-family little finger domain-containing protein</fullName>
    </recommendedName>
</protein>
<keyword evidence="1" id="KW-0227">DNA damage</keyword>
<dbReference type="PANTHER" id="PTHR35369:SF2">
    <property type="entry name" value="BLR3025 PROTEIN"/>
    <property type="match status" value="1"/>
</dbReference>
<evidence type="ECO:0000259" key="2">
    <source>
        <dbReference type="Pfam" id="PF11799"/>
    </source>
</evidence>
<evidence type="ECO:0000313" key="3">
    <source>
        <dbReference type="EMBL" id="XDQ49365.1"/>
    </source>
</evidence>
<dbReference type="GO" id="GO:0006281">
    <property type="term" value="P:DNA repair"/>
    <property type="evidence" value="ECO:0007669"/>
    <property type="project" value="InterPro"/>
</dbReference>
<feature type="domain" description="DNA polymerase Y-family little finger" evidence="2">
    <location>
        <begin position="2"/>
        <end position="87"/>
    </location>
</feature>
<dbReference type="Gene3D" id="3.30.1490.100">
    <property type="entry name" value="DNA polymerase, Y-family, little finger domain"/>
    <property type="match status" value="1"/>
</dbReference>
<organism evidence="3">
    <name type="scientific">Streptomyces sp. R39</name>
    <dbReference type="NCBI Taxonomy" id="3238631"/>
    <lineage>
        <taxon>Bacteria</taxon>
        <taxon>Bacillati</taxon>
        <taxon>Actinomycetota</taxon>
        <taxon>Actinomycetes</taxon>
        <taxon>Kitasatosporales</taxon>
        <taxon>Streptomycetaceae</taxon>
        <taxon>Streptomyces</taxon>
    </lineage>
</organism>
<dbReference type="SUPFAM" id="SSF100879">
    <property type="entry name" value="Lesion bypass DNA polymerase (Y-family), little finger domain"/>
    <property type="match status" value="1"/>
</dbReference>